<dbReference type="SUPFAM" id="SSF54427">
    <property type="entry name" value="NTF2-like"/>
    <property type="match status" value="1"/>
</dbReference>
<evidence type="ECO:0000313" key="4">
    <source>
        <dbReference type="Proteomes" id="UP001597063"/>
    </source>
</evidence>
<evidence type="ECO:0000313" key="3">
    <source>
        <dbReference type="EMBL" id="MFD0684255.1"/>
    </source>
</evidence>
<gene>
    <name evidence="3" type="ORF">ACFQZM_07095</name>
</gene>
<evidence type="ECO:0008006" key="5">
    <source>
        <dbReference type="Google" id="ProtNLM"/>
    </source>
</evidence>
<accession>A0ABW2XIM0</accession>
<name>A0ABW2XIM0_9ACTN</name>
<comment type="subcellular location">
    <subcellularLocation>
        <location evidence="1">Membrane</location>
    </subcellularLocation>
</comment>
<reference evidence="4" key="1">
    <citation type="journal article" date="2019" name="Int. J. Syst. Evol. Microbiol.">
        <title>The Global Catalogue of Microorganisms (GCM) 10K type strain sequencing project: providing services to taxonomists for standard genome sequencing and annotation.</title>
        <authorList>
            <consortium name="The Broad Institute Genomics Platform"/>
            <consortium name="The Broad Institute Genome Sequencing Center for Infectious Disease"/>
            <person name="Wu L."/>
            <person name="Ma J."/>
        </authorList>
    </citation>
    <scope>NUCLEOTIDE SEQUENCE [LARGE SCALE GENOMIC DNA]</scope>
    <source>
        <strain evidence="4">JCM 9371</strain>
    </source>
</reference>
<dbReference type="RefSeq" id="WP_242619364.1">
    <property type="nucleotide sequence ID" value="NZ_CAACUY010000073.1"/>
</dbReference>
<protein>
    <recommendedName>
        <fullName evidence="5">Mce-associated membrane protein</fullName>
    </recommendedName>
</protein>
<keyword evidence="4" id="KW-1185">Reference proteome</keyword>
<dbReference type="EMBL" id="JBHTGP010000003">
    <property type="protein sequence ID" value="MFD0684255.1"/>
    <property type="molecule type" value="Genomic_DNA"/>
</dbReference>
<sequence length="185" mass="19504">MTASSDGMPGPASTGVPGGDTLVRTAAALAVLAALFAAWAGRSWYAAAHDASHAYSRTREDVLQSGEQAIQNLNTLDYRALGPGLKSWQDSTTSDLYQQITQGRAGFEEQVRKARTITSARILEGAVAELDERSGRARVLVAVRITVTPPDGKPVTKQNRLVGELTRTGAGWKLSALGQAPTGSL</sequence>
<keyword evidence="2" id="KW-0472">Membrane</keyword>
<dbReference type="Proteomes" id="UP001597063">
    <property type="component" value="Unassembled WGS sequence"/>
</dbReference>
<evidence type="ECO:0000256" key="2">
    <source>
        <dbReference type="ARBA" id="ARBA00023136"/>
    </source>
</evidence>
<evidence type="ECO:0000256" key="1">
    <source>
        <dbReference type="ARBA" id="ARBA00004370"/>
    </source>
</evidence>
<proteinExistence type="predicted"/>
<dbReference type="PANTHER" id="PTHR37042">
    <property type="entry name" value="OUTER MEMBRANE PROTEIN RV1973"/>
    <property type="match status" value="1"/>
</dbReference>
<organism evidence="3 4">
    <name type="scientific">Actinomadura fibrosa</name>
    <dbReference type="NCBI Taxonomy" id="111802"/>
    <lineage>
        <taxon>Bacteria</taxon>
        <taxon>Bacillati</taxon>
        <taxon>Actinomycetota</taxon>
        <taxon>Actinomycetes</taxon>
        <taxon>Streptosporangiales</taxon>
        <taxon>Thermomonosporaceae</taxon>
        <taxon>Actinomadura</taxon>
    </lineage>
</organism>
<dbReference type="InterPro" id="IPR032710">
    <property type="entry name" value="NTF2-like_dom_sf"/>
</dbReference>
<comment type="caution">
    <text evidence="3">The sequence shown here is derived from an EMBL/GenBank/DDBJ whole genome shotgun (WGS) entry which is preliminary data.</text>
</comment>
<dbReference type="PANTHER" id="PTHR37042:SF4">
    <property type="entry name" value="OUTER MEMBRANE PROTEIN RV1973"/>
    <property type="match status" value="1"/>
</dbReference>